<comment type="caution">
    <text evidence="1">The sequence shown here is derived from an EMBL/GenBank/DDBJ whole genome shotgun (WGS) entry which is preliminary data.</text>
</comment>
<gene>
    <name evidence="1" type="ORF">L3Q82_014311</name>
</gene>
<proteinExistence type="predicted"/>
<keyword evidence="2" id="KW-1185">Reference proteome</keyword>
<organism evidence="1 2">
    <name type="scientific">Scortum barcoo</name>
    <name type="common">barcoo grunter</name>
    <dbReference type="NCBI Taxonomy" id="214431"/>
    <lineage>
        <taxon>Eukaryota</taxon>
        <taxon>Metazoa</taxon>
        <taxon>Chordata</taxon>
        <taxon>Craniata</taxon>
        <taxon>Vertebrata</taxon>
        <taxon>Euteleostomi</taxon>
        <taxon>Actinopterygii</taxon>
        <taxon>Neopterygii</taxon>
        <taxon>Teleostei</taxon>
        <taxon>Neoteleostei</taxon>
        <taxon>Acanthomorphata</taxon>
        <taxon>Eupercaria</taxon>
        <taxon>Centrarchiformes</taxon>
        <taxon>Terapontoidei</taxon>
        <taxon>Terapontidae</taxon>
        <taxon>Scortum</taxon>
    </lineage>
</organism>
<evidence type="ECO:0000313" key="1">
    <source>
        <dbReference type="EMBL" id="KAI3359979.1"/>
    </source>
</evidence>
<dbReference type="Proteomes" id="UP000831701">
    <property type="component" value="Chromosome 17"/>
</dbReference>
<evidence type="ECO:0000313" key="2">
    <source>
        <dbReference type="Proteomes" id="UP000831701"/>
    </source>
</evidence>
<dbReference type="EMBL" id="CM041547">
    <property type="protein sequence ID" value="KAI3359979.1"/>
    <property type="molecule type" value="Genomic_DNA"/>
</dbReference>
<name>A0ACB8VX39_9TELE</name>
<sequence>MEEEMQQLRELMLQLKADNERLRQEQAALLEGSGGVSSPAPVSNAPSAGASAVVTERLVVIPRDRKCPMFNGKTGIGIAEWIEELQACVRARRLSVADQALFIFDHLEGEAKEEIKFRSSGERGDPARVLAILKELYGCTESYVTLQQAFFSQHQLEAGKLKPTELPSHSSVGESIGSQKGAAAVDLIATCPNIDVSIGEVIVSCLVDTGSMVSTMTESFFQKQFAPWGFDRLRSCHWLQLRAANGLAIPYIGYLELDVELCGKVMPRCGILVVKDAPGAVSSVPGVLGMNVPVLPTALWGIWSISF</sequence>
<reference evidence="1" key="1">
    <citation type="submission" date="2022-04" db="EMBL/GenBank/DDBJ databases">
        <title>Jade perch genome.</title>
        <authorList>
            <person name="Chao B."/>
        </authorList>
    </citation>
    <scope>NUCLEOTIDE SEQUENCE</scope>
    <source>
        <strain evidence="1">CB-2022</strain>
    </source>
</reference>
<accession>A0ACB8VX39</accession>
<protein>
    <submittedName>
        <fullName evidence="1">Uncharacterized protein</fullName>
    </submittedName>
</protein>